<dbReference type="InterPro" id="IPR011604">
    <property type="entry name" value="PDDEXK-like_dom_sf"/>
</dbReference>
<dbReference type="NCBIfam" id="TIGR03033">
    <property type="entry name" value="phage_rel_nuc"/>
    <property type="match status" value="1"/>
</dbReference>
<organism evidence="2">
    <name type="scientific">human gut metagenome</name>
    <dbReference type="NCBI Taxonomy" id="408170"/>
    <lineage>
        <taxon>unclassified sequences</taxon>
        <taxon>metagenomes</taxon>
        <taxon>organismal metagenomes</taxon>
    </lineage>
</organism>
<feature type="non-terminal residue" evidence="2">
    <location>
        <position position="133"/>
    </location>
</feature>
<accession>K1THU3</accession>
<evidence type="ECO:0000313" key="2">
    <source>
        <dbReference type="EMBL" id="EKC69368.1"/>
    </source>
</evidence>
<dbReference type="SUPFAM" id="SSF52980">
    <property type="entry name" value="Restriction endonuclease-like"/>
    <property type="match status" value="1"/>
</dbReference>
<protein>
    <submittedName>
        <fullName evidence="2">Phage-type endonuclease</fullName>
    </submittedName>
</protein>
<keyword evidence="2" id="KW-0540">Nuclease</keyword>
<sequence length="133" mass="15518">MNKPRIKYETEEERIHGKRKCYAPQILVGTEGLPREQWLEYRRKGIGGSDAAAVLGISPFRTGRDLYYDKLNIVTADDAENWVQLEVGTLLEPLVAKIFAHKTGYKIYRRPFMFQHPLYPWMLADLDYMVELP</sequence>
<comment type="caution">
    <text evidence="2">The sequence shown here is derived from an EMBL/GenBank/DDBJ whole genome shotgun (WGS) entry which is preliminary data.</text>
</comment>
<reference evidence="2" key="1">
    <citation type="journal article" date="2013" name="Environ. Microbiol.">
        <title>Microbiota from the distal guts of lean and obese adolescents exhibit partial functional redundancy besides clear differences in community structure.</title>
        <authorList>
            <person name="Ferrer M."/>
            <person name="Ruiz A."/>
            <person name="Lanza F."/>
            <person name="Haange S.B."/>
            <person name="Oberbach A."/>
            <person name="Till H."/>
            <person name="Bargiela R."/>
            <person name="Campoy C."/>
            <person name="Segura M.T."/>
            <person name="Richter M."/>
            <person name="von Bergen M."/>
            <person name="Seifert J."/>
            <person name="Suarez A."/>
        </authorList>
    </citation>
    <scope>NUCLEOTIDE SEQUENCE</scope>
</reference>
<dbReference type="GO" id="GO:0004519">
    <property type="term" value="F:endonuclease activity"/>
    <property type="evidence" value="ECO:0007669"/>
    <property type="project" value="UniProtKB-KW"/>
</dbReference>
<dbReference type="AlphaFoldDB" id="K1THU3"/>
<dbReference type="InterPro" id="IPR019080">
    <property type="entry name" value="YqaJ_viral_recombinase"/>
</dbReference>
<dbReference type="Gene3D" id="3.90.320.10">
    <property type="match status" value="1"/>
</dbReference>
<dbReference type="InterPro" id="IPR017482">
    <property type="entry name" value="Lambda-type_endonuclease"/>
</dbReference>
<proteinExistence type="predicted"/>
<dbReference type="Pfam" id="PF09588">
    <property type="entry name" value="YqaJ"/>
    <property type="match status" value="1"/>
</dbReference>
<keyword evidence="2" id="KW-0378">Hydrolase</keyword>
<evidence type="ECO:0000259" key="1">
    <source>
        <dbReference type="Pfam" id="PF09588"/>
    </source>
</evidence>
<feature type="domain" description="YqaJ viral recombinase" evidence="1">
    <location>
        <begin position="37"/>
        <end position="130"/>
    </location>
</feature>
<keyword evidence="2" id="KW-0255">Endonuclease</keyword>
<dbReference type="EMBL" id="AJWY01005531">
    <property type="protein sequence ID" value="EKC69368.1"/>
    <property type="molecule type" value="Genomic_DNA"/>
</dbReference>
<dbReference type="InterPro" id="IPR011335">
    <property type="entry name" value="Restrct_endonuc-II-like"/>
</dbReference>
<gene>
    <name evidence="2" type="ORF">LEA_08330</name>
</gene>
<name>K1THU3_9ZZZZ</name>